<name>A0ACB7XYI2_9ERIC</name>
<sequence>MYSNRRVEIDKGGWIPVGAKRINRDELMKKNRISYGNGNEVIFTLFIDNLPEDANQSWLKKLFSSYGVVKDAFIPEKRSKATGRMFGFVRYNCSVSADVAISKAHGMWCNDRKLFVKYASFSPNQQRKTVNLKNGHDMGVGVVASHGNVHNRGVKLDSFFGSTDKGALQQQNTGTSGYKSYAQTLKGENFEVEEKREEKRAEVESLTIQPSSNEWLYRSARARIQIATVNNSIINDWIDLEINGVIHRVKVMEEQPLGAITQGLTLGGPFITFNRQTENLNPVNDESNDDEDDEVEVSKANEDIVVKDSFANVSESINVVEKMEVDHLNMVEEDTHKDDDLDFLKEVAKTDIEATNKNVLCCSKSLEAGDESQINGFDPSLSCVGESNLALEDGEIGAVNSIPILGVDRVVHGPTDVVHGPADVVEFADSFWNLCRGGFFKP</sequence>
<accession>A0ACB7XYI2</accession>
<dbReference type="Proteomes" id="UP000828048">
    <property type="component" value="Chromosome 5"/>
</dbReference>
<comment type="caution">
    <text evidence="1">The sequence shown here is derived from an EMBL/GenBank/DDBJ whole genome shotgun (WGS) entry which is preliminary data.</text>
</comment>
<gene>
    <name evidence="1" type="ORF">Vadar_006570</name>
</gene>
<organism evidence="1 2">
    <name type="scientific">Vaccinium darrowii</name>
    <dbReference type="NCBI Taxonomy" id="229202"/>
    <lineage>
        <taxon>Eukaryota</taxon>
        <taxon>Viridiplantae</taxon>
        <taxon>Streptophyta</taxon>
        <taxon>Embryophyta</taxon>
        <taxon>Tracheophyta</taxon>
        <taxon>Spermatophyta</taxon>
        <taxon>Magnoliopsida</taxon>
        <taxon>eudicotyledons</taxon>
        <taxon>Gunneridae</taxon>
        <taxon>Pentapetalae</taxon>
        <taxon>asterids</taxon>
        <taxon>Ericales</taxon>
        <taxon>Ericaceae</taxon>
        <taxon>Vaccinioideae</taxon>
        <taxon>Vaccinieae</taxon>
        <taxon>Vaccinium</taxon>
    </lineage>
</organism>
<reference evidence="1 2" key="1">
    <citation type="journal article" date="2021" name="Hortic Res">
        <title>High-quality reference genome and annotation aids understanding of berry development for evergreen blueberry (Vaccinium darrowii).</title>
        <authorList>
            <person name="Yu J."/>
            <person name="Hulse-Kemp A.M."/>
            <person name="Babiker E."/>
            <person name="Staton M."/>
        </authorList>
    </citation>
    <scope>NUCLEOTIDE SEQUENCE [LARGE SCALE GENOMIC DNA]</scope>
    <source>
        <strain evidence="2">cv. NJ 8807/NJ 8810</strain>
        <tissue evidence="1">Young leaf</tissue>
    </source>
</reference>
<dbReference type="EMBL" id="CM037155">
    <property type="protein sequence ID" value="KAH7845833.1"/>
    <property type="molecule type" value="Genomic_DNA"/>
</dbReference>
<protein>
    <submittedName>
        <fullName evidence="1">Uncharacterized protein</fullName>
    </submittedName>
</protein>
<evidence type="ECO:0000313" key="2">
    <source>
        <dbReference type="Proteomes" id="UP000828048"/>
    </source>
</evidence>
<evidence type="ECO:0000313" key="1">
    <source>
        <dbReference type="EMBL" id="KAH7845833.1"/>
    </source>
</evidence>
<keyword evidence="2" id="KW-1185">Reference proteome</keyword>
<proteinExistence type="predicted"/>